<dbReference type="InterPro" id="IPR022764">
    <property type="entry name" value="Peptidase_S54_rhomboid_dom"/>
</dbReference>
<keyword evidence="3 7" id="KW-0812">Transmembrane</keyword>
<dbReference type="EMBL" id="UESZ01000001">
    <property type="protein sequence ID" value="SSA35890.1"/>
    <property type="molecule type" value="Genomic_DNA"/>
</dbReference>
<name>A0A2Y8ZU07_9MICO</name>
<accession>A0A2Y8ZU07</accession>
<comment type="similarity">
    <text evidence="2">Belongs to the peptidase S54 family.</text>
</comment>
<gene>
    <name evidence="9" type="ORF">SAMN04489750_3265</name>
</gene>
<feature type="transmembrane region" description="Helical" evidence="7">
    <location>
        <begin position="218"/>
        <end position="237"/>
    </location>
</feature>
<evidence type="ECO:0000256" key="2">
    <source>
        <dbReference type="ARBA" id="ARBA00009045"/>
    </source>
</evidence>
<keyword evidence="4" id="KW-0378">Hydrolase</keyword>
<feature type="transmembrane region" description="Helical" evidence="7">
    <location>
        <begin position="126"/>
        <end position="144"/>
    </location>
</feature>
<keyword evidence="9" id="KW-0645">Protease</keyword>
<evidence type="ECO:0000256" key="1">
    <source>
        <dbReference type="ARBA" id="ARBA00004141"/>
    </source>
</evidence>
<comment type="subcellular location">
    <subcellularLocation>
        <location evidence="1">Membrane</location>
        <topology evidence="1">Multi-pass membrane protein</topology>
    </subcellularLocation>
</comment>
<feature type="domain" description="Peptidase S54 rhomboid" evidence="8">
    <location>
        <begin position="110"/>
        <end position="252"/>
    </location>
</feature>
<dbReference type="InterPro" id="IPR050925">
    <property type="entry name" value="Rhomboid_protease_S54"/>
</dbReference>
<dbReference type="Proteomes" id="UP000250028">
    <property type="component" value="Unassembled WGS sequence"/>
</dbReference>
<feature type="transmembrane region" description="Helical" evidence="7">
    <location>
        <begin position="75"/>
        <end position="94"/>
    </location>
</feature>
<keyword evidence="5 7" id="KW-1133">Transmembrane helix</keyword>
<evidence type="ECO:0000313" key="9">
    <source>
        <dbReference type="EMBL" id="SSA35890.1"/>
    </source>
</evidence>
<dbReference type="Gene3D" id="1.20.1540.10">
    <property type="entry name" value="Rhomboid-like"/>
    <property type="match status" value="1"/>
</dbReference>
<sequence length="298" mass="31871">MTDQSSSAPALPTCPRHPDRVALVSCQRCGRPTCPECQRPAPVGIQCVDCVNEGAKTVRTAGGIFGGTVTRGNPVVTYTLIGICAVVWLIQKAVPTFTSDIWFAPVQFGSQPWRTMTAAFAHSEGSIFHIVFNMYALWICGQYLEPLLGRVRFAALYLISAFGGSVGYMLLASTPRTLQEAPTSGWFTPTVGASGAVFGLFLALVVLNRHLGRDYSQIIVLIVINAVLGFVVGGIAWQAHLGGAITGGVCAGIYTALKKRPPVQWAALAGVVVVLIALAVWRYQTADVPSFILHAYNF</sequence>
<evidence type="ECO:0000256" key="5">
    <source>
        <dbReference type="ARBA" id="ARBA00022989"/>
    </source>
</evidence>
<dbReference type="OrthoDB" id="9807874at2"/>
<feature type="transmembrane region" description="Helical" evidence="7">
    <location>
        <begin position="186"/>
        <end position="206"/>
    </location>
</feature>
<protein>
    <submittedName>
        <fullName evidence="9">Membrane associated serine protease, rhomboid family</fullName>
    </submittedName>
</protein>
<feature type="transmembrane region" description="Helical" evidence="7">
    <location>
        <begin position="263"/>
        <end position="281"/>
    </location>
</feature>
<dbReference type="PANTHER" id="PTHR43731">
    <property type="entry name" value="RHOMBOID PROTEASE"/>
    <property type="match status" value="1"/>
</dbReference>
<dbReference type="GO" id="GO:0006508">
    <property type="term" value="P:proteolysis"/>
    <property type="evidence" value="ECO:0007669"/>
    <property type="project" value="UniProtKB-KW"/>
</dbReference>
<keyword evidence="10" id="KW-1185">Reference proteome</keyword>
<dbReference type="AlphaFoldDB" id="A0A2Y8ZU07"/>
<dbReference type="CDD" id="cd19756">
    <property type="entry name" value="Bbox2"/>
    <property type="match status" value="1"/>
</dbReference>
<dbReference type="SUPFAM" id="SSF144091">
    <property type="entry name" value="Rhomboid-like"/>
    <property type="match status" value="1"/>
</dbReference>
<proteinExistence type="inferred from homology"/>
<dbReference type="GO" id="GO:0016020">
    <property type="term" value="C:membrane"/>
    <property type="evidence" value="ECO:0007669"/>
    <property type="project" value="UniProtKB-SubCell"/>
</dbReference>
<keyword evidence="6 7" id="KW-0472">Membrane</keyword>
<dbReference type="RefSeq" id="WP_109687459.1">
    <property type="nucleotide sequence ID" value="NZ_QGDN01000001.1"/>
</dbReference>
<evidence type="ECO:0000256" key="7">
    <source>
        <dbReference type="SAM" id="Phobius"/>
    </source>
</evidence>
<evidence type="ECO:0000256" key="4">
    <source>
        <dbReference type="ARBA" id="ARBA00022801"/>
    </source>
</evidence>
<organism evidence="9 10">
    <name type="scientific">Branchiibius hedensis</name>
    <dbReference type="NCBI Taxonomy" id="672460"/>
    <lineage>
        <taxon>Bacteria</taxon>
        <taxon>Bacillati</taxon>
        <taxon>Actinomycetota</taxon>
        <taxon>Actinomycetes</taxon>
        <taxon>Micrococcales</taxon>
        <taxon>Dermacoccaceae</taxon>
        <taxon>Branchiibius</taxon>
    </lineage>
</organism>
<feature type="transmembrane region" description="Helical" evidence="7">
    <location>
        <begin position="156"/>
        <end position="174"/>
    </location>
</feature>
<dbReference type="GO" id="GO:0004252">
    <property type="term" value="F:serine-type endopeptidase activity"/>
    <property type="evidence" value="ECO:0007669"/>
    <property type="project" value="InterPro"/>
</dbReference>
<evidence type="ECO:0000256" key="3">
    <source>
        <dbReference type="ARBA" id="ARBA00022692"/>
    </source>
</evidence>
<reference evidence="10" key="1">
    <citation type="submission" date="2016-10" db="EMBL/GenBank/DDBJ databases">
        <authorList>
            <person name="Varghese N."/>
            <person name="Submissions S."/>
        </authorList>
    </citation>
    <scope>NUCLEOTIDE SEQUENCE [LARGE SCALE GENOMIC DNA]</scope>
    <source>
        <strain evidence="10">DSM 22951</strain>
    </source>
</reference>
<dbReference type="PANTHER" id="PTHR43731:SF14">
    <property type="entry name" value="PRESENILIN-ASSOCIATED RHOMBOID-LIKE PROTEIN, MITOCHONDRIAL"/>
    <property type="match status" value="1"/>
</dbReference>
<dbReference type="InterPro" id="IPR035952">
    <property type="entry name" value="Rhomboid-like_sf"/>
</dbReference>
<dbReference type="SUPFAM" id="SSF57845">
    <property type="entry name" value="B-box zinc-binding domain"/>
    <property type="match status" value="1"/>
</dbReference>
<evidence type="ECO:0000313" key="10">
    <source>
        <dbReference type="Proteomes" id="UP000250028"/>
    </source>
</evidence>
<dbReference type="Pfam" id="PF01694">
    <property type="entry name" value="Rhomboid"/>
    <property type="match status" value="1"/>
</dbReference>
<evidence type="ECO:0000259" key="8">
    <source>
        <dbReference type="Pfam" id="PF01694"/>
    </source>
</evidence>
<evidence type="ECO:0000256" key="6">
    <source>
        <dbReference type="ARBA" id="ARBA00023136"/>
    </source>
</evidence>